<proteinExistence type="predicted"/>
<dbReference type="InterPro" id="IPR032064">
    <property type="entry name" value="DUF4805"/>
</dbReference>
<reference evidence="2 3" key="1">
    <citation type="submission" date="2015-07" db="EMBL/GenBank/DDBJ databases">
        <title>The genome of Dufourea novaeangliae.</title>
        <authorList>
            <person name="Pan H."/>
            <person name="Kapheim K."/>
        </authorList>
    </citation>
    <scope>NUCLEOTIDE SEQUENCE [LARGE SCALE GENOMIC DNA]</scope>
    <source>
        <strain evidence="2">0120121106</strain>
        <tissue evidence="2">Whole body</tissue>
    </source>
</reference>
<dbReference type="EMBL" id="KQ434773">
    <property type="protein sequence ID" value="KZC04021.1"/>
    <property type="molecule type" value="Genomic_DNA"/>
</dbReference>
<protein>
    <submittedName>
        <fullName evidence="2">Uncharacterized protein</fullName>
    </submittedName>
</protein>
<dbReference type="Pfam" id="PF16063">
    <property type="entry name" value="DUF4805"/>
    <property type="match status" value="1"/>
</dbReference>
<name>A0A154NWR1_DUFNO</name>
<keyword evidence="3" id="KW-1185">Reference proteome</keyword>
<gene>
    <name evidence="2" type="ORF">WN55_01282</name>
</gene>
<feature type="region of interest" description="Disordered" evidence="1">
    <location>
        <begin position="1"/>
        <end position="27"/>
    </location>
</feature>
<dbReference type="OrthoDB" id="165498at2759"/>
<accession>A0A154NWR1</accession>
<dbReference type="STRING" id="178035.A0A154NWR1"/>
<feature type="compositionally biased region" description="Low complexity" evidence="1">
    <location>
        <begin position="103"/>
        <end position="113"/>
    </location>
</feature>
<evidence type="ECO:0000313" key="2">
    <source>
        <dbReference type="EMBL" id="KZC04021.1"/>
    </source>
</evidence>
<evidence type="ECO:0000313" key="3">
    <source>
        <dbReference type="Proteomes" id="UP000076502"/>
    </source>
</evidence>
<organism evidence="2 3">
    <name type="scientific">Dufourea novaeangliae</name>
    <name type="common">Sweat bee</name>
    <dbReference type="NCBI Taxonomy" id="178035"/>
    <lineage>
        <taxon>Eukaryota</taxon>
        <taxon>Metazoa</taxon>
        <taxon>Ecdysozoa</taxon>
        <taxon>Arthropoda</taxon>
        <taxon>Hexapoda</taxon>
        <taxon>Insecta</taxon>
        <taxon>Pterygota</taxon>
        <taxon>Neoptera</taxon>
        <taxon>Endopterygota</taxon>
        <taxon>Hymenoptera</taxon>
        <taxon>Apocrita</taxon>
        <taxon>Aculeata</taxon>
        <taxon>Apoidea</taxon>
        <taxon>Anthophila</taxon>
        <taxon>Halictidae</taxon>
        <taxon>Rophitinae</taxon>
        <taxon>Dufourea</taxon>
    </lineage>
</organism>
<sequence>MKNAHPIITAASCTPVNPDSSSTDEPTEPIIRLKLDKPLHWEWELTTSADALPVIQLLDKDGRLLVETTGRTAQRARGSFREGLKSHEEFLPSRSSSEKIPTASSSFSSSSASNAPCPVQGNRNFDGFSTKFGSCSFGYRPRKSKSDVFACTNGGGLLTNKSNEDIARDYFNRVYELLKKRQEEARRIQEGLKVPGREDSSSSNCAEIVQRRRLRRRRKERTPQGKDKNCFDLFRNLVETGGCGGEIRKGDVNEKTGITIILFSKKDRVVLTS</sequence>
<dbReference type="Proteomes" id="UP000076502">
    <property type="component" value="Unassembled WGS sequence"/>
</dbReference>
<evidence type="ECO:0000256" key="1">
    <source>
        <dbReference type="SAM" id="MobiDB-lite"/>
    </source>
</evidence>
<feature type="compositionally biased region" description="Basic and acidic residues" evidence="1">
    <location>
        <begin position="79"/>
        <end position="91"/>
    </location>
</feature>
<feature type="region of interest" description="Disordered" evidence="1">
    <location>
        <begin position="75"/>
        <end position="116"/>
    </location>
</feature>
<feature type="compositionally biased region" description="Polar residues" evidence="1">
    <location>
        <begin position="11"/>
        <end position="24"/>
    </location>
</feature>
<dbReference type="AlphaFoldDB" id="A0A154NWR1"/>